<feature type="transmembrane region" description="Helical" evidence="1">
    <location>
        <begin position="25"/>
        <end position="47"/>
    </location>
</feature>
<feature type="transmembrane region" description="Helical" evidence="1">
    <location>
        <begin position="68"/>
        <end position="87"/>
    </location>
</feature>
<dbReference type="PANTHER" id="PTHR38636">
    <property type="entry name" value="PROTEIN CBG20488"/>
    <property type="match status" value="1"/>
</dbReference>
<protein>
    <submittedName>
        <fullName evidence="2">Uncharacterized protein</fullName>
    </submittedName>
</protein>
<keyword evidence="1" id="KW-1133">Transmembrane helix</keyword>
<dbReference type="InterPro" id="IPR013869">
    <property type="entry name" value="DUF1757"/>
</dbReference>
<keyword evidence="1" id="KW-0472">Membrane</keyword>
<sequence length="176" mass="18802">MSRFFPRVPYAEDQPLARTILTSHVLYRGFQTGATLAIPIAGIQSVLRARQGVTRSAITASALRTTGAGALIGTVLMVPALVARMWGREDIEWRDRSWRLLVNEGQIEVDDFGLVGAVGGLVAATTTRRMMPAIGATRTAAVLTVAGSAGLGTMAGVVGYMMWRYGVHGGKRQAEE</sequence>
<evidence type="ECO:0000313" key="2">
    <source>
        <dbReference type="EMBL" id="TKA70557.1"/>
    </source>
</evidence>
<gene>
    <name evidence="2" type="ORF">B0A55_06236</name>
</gene>
<dbReference type="Proteomes" id="UP000309340">
    <property type="component" value="Unassembled WGS sequence"/>
</dbReference>
<feature type="transmembrane region" description="Helical" evidence="1">
    <location>
        <begin position="140"/>
        <end position="163"/>
    </location>
</feature>
<evidence type="ECO:0000256" key="1">
    <source>
        <dbReference type="SAM" id="Phobius"/>
    </source>
</evidence>
<accession>A0A4U0X4E9</accession>
<keyword evidence="3" id="KW-1185">Reference proteome</keyword>
<dbReference type="Pfam" id="PF08560">
    <property type="entry name" value="DUF1757"/>
    <property type="match status" value="1"/>
</dbReference>
<comment type="caution">
    <text evidence="2">The sequence shown here is derived from an EMBL/GenBank/DDBJ whole genome shotgun (WGS) entry which is preliminary data.</text>
</comment>
<evidence type="ECO:0000313" key="3">
    <source>
        <dbReference type="Proteomes" id="UP000309340"/>
    </source>
</evidence>
<name>A0A4U0X4E9_9PEZI</name>
<reference evidence="2 3" key="1">
    <citation type="submission" date="2017-03" db="EMBL/GenBank/DDBJ databases">
        <title>Genomes of endolithic fungi from Antarctica.</title>
        <authorList>
            <person name="Coleine C."/>
            <person name="Masonjones S."/>
            <person name="Stajich J.E."/>
        </authorList>
    </citation>
    <scope>NUCLEOTIDE SEQUENCE [LARGE SCALE GENOMIC DNA]</scope>
    <source>
        <strain evidence="2 3">CCFEE 5184</strain>
    </source>
</reference>
<dbReference type="PANTHER" id="PTHR38636:SF1">
    <property type="entry name" value="CHLORIDE CHANNEL PROTEIN CLC-D"/>
    <property type="match status" value="1"/>
</dbReference>
<dbReference type="OrthoDB" id="544298at2759"/>
<dbReference type="EMBL" id="NAJQ01000392">
    <property type="protein sequence ID" value="TKA70557.1"/>
    <property type="molecule type" value="Genomic_DNA"/>
</dbReference>
<organism evidence="2 3">
    <name type="scientific">Friedmanniomyces simplex</name>
    <dbReference type="NCBI Taxonomy" id="329884"/>
    <lineage>
        <taxon>Eukaryota</taxon>
        <taxon>Fungi</taxon>
        <taxon>Dikarya</taxon>
        <taxon>Ascomycota</taxon>
        <taxon>Pezizomycotina</taxon>
        <taxon>Dothideomycetes</taxon>
        <taxon>Dothideomycetidae</taxon>
        <taxon>Mycosphaerellales</taxon>
        <taxon>Teratosphaeriaceae</taxon>
        <taxon>Friedmanniomyces</taxon>
    </lineage>
</organism>
<dbReference type="AlphaFoldDB" id="A0A4U0X4E9"/>
<keyword evidence="1" id="KW-0812">Transmembrane</keyword>
<proteinExistence type="predicted"/>